<organism evidence="1 2">
    <name type="scientific">Campylobacter gracilis RM3268</name>
    <dbReference type="NCBI Taxonomy" id="553220"/>
    <lineage>
        <taxon>Bacteria</taxon>
        <taxon>Pseudomonadati</taxon>
        <taxon>Campylobacterota</taxon>
        <taxon>Epsilonproteobacteria</taxon>
        <taxon>Campylobacterales</taxon>
        <taxon>Campylobacteraceae</taxon>
        <taxon>Campylobacter</taxon>
    </lineage>
</organism>
<sequence length="225" mass="25931">MPNAVNSAQYLARIKQAEALFEGQNFTRRQTINLGSGYEIVKDAYRLGAANFSGGEYTLFGAPQIISWRSIDDRAEFFSLIRHANGKFYLIFRQDLYGYSVLELDRGRIMRFVPDAWTLGKESFIWGGVHYLRGWDALAVSGCYWGAPNGVHLVSFAEPMSEEQRYVDVLDCMQGGYDIYEQADFAGFEGNELSLKCFRADALRYEKVKISREQYREWMREAKRL</sequence>
<reference evidence="1 2" key="1">
    <citation type="submission" date="2009-07" db="EMBL/GenBank/DDBJ databases">
        <authorList>
            <person name="Madupu R."/>
            <person name="Sebastian Y."/>
            <person name="Durkin A.S."/>
            <person name="Torralba M."/>
            <person name="Methe B."/>
            <person name="Sutton G.G."/>
            <person name="Strausberg R.L."/>
            <person name="Nelson K.E."/>
        </authorList>
    </citation>
    <scope>NUCLEOTIDE SEQUENCE [LARGE SCALE GENOMIC DNA]</scope>
    <source>
        <strain evidence="1 2">RM3268</strain>
    </source>
</reference>
<dbReference type="RefSeq" id="WP_005870717.1">
    <property type="nucleotide sequence ID" value="NZ_ACYG01000019.1"/>
</dbReference>
<dbReference type="EMBL" id="ACYG01000019">
    <property type="protein sequence ID" value="EEV18313.1"/>
    <property type="molecule type" value="Genomic_DNA"/>
</dbReference>
<dbReference type="OrthoDB" id="1550463at2"/>
<comment type="caution">
    <text evidence="1">The sequence shown here is derived from an EMBL/GenBank/DDBJ whole genome shotgun (WGS) entry which is preliminary data.</text>
</comment>
<dbReference type="AlphaFoldDB" id="C8PGS5"/>
<dbReference type="Proteomes" id="UP000005709">
    <property type="component" value="Unassembled WGS sequence"/>
</dbReference>
<dbReference type="eggNOG" id="ENOG5032ZM1">
    <property type="taxonomic scope" value="Bacteria"/>
</dbReference>
<evidence type="ECO:0000313" key="2">
    <source>
        <dbReference type="Proteomes" id="UP000005709"/>
    </source>
</evidence>
<keyword evidence="2" id="KW-1185">Reference proteome</keyword>
<protein>
    <submittedName>
        <fullName evidence="1">Uncharacterized protein</fullName>
    </submittedName>
</protein>
<evidence type="ECO:0000313" key="1">
    <source>
        <dbReference type="EMBL" id="EEV18313.1"/>
    </source>
</evidence>
<gene>
    <name evidence="1" type="ORF">CAMGR0001_1070</name>
</gene>
<name>C8PGS5_9BACT</name>
<proteinExistence type="predicted"/>
<accession>C8PGS5</accession>